<reference evidence="3" key="1">
    <citation type="journal article" date="2019" name="Int. J. Syst. Evol. Microbiol.">
        <title>The Global Catalogue of Microorganisms (GCM) 10K type strain sequencing project: providing services to taxonomists for standard genome sequencing and annotation.</title>
        <authorList>
            <consortium name="The Broad Institute Genomics Platform"/>
            <consortium name="The Broad Institute Genome Sequencing Center for Infectious Disease"/>
            <person name="Wu L."/>
            <person name="Ma J."/>
        </authorList>
    </citation>
    <scope>NUCLEOTIDE SEQUENCE [LARGE SCALE GENOMIC DNA]</scope>
    <source>
        <strain evidence="3">CCUG 62414</strain>
    </source>
</reference>
<accession>A0ABW3JF82</accession>
<dbReference type="EMBL" id="JBHTJI010000001">
    <property type="protein sequence ID" value="MFD0989145.1"/>
    <property type="molecule type" value="Genomic_DNA"/>
</dbReference>
<dbReference type="InterPro" id="IPR011043">
    <property type="entry name" value="Gal_Oxase/kelch_b-propeller"/>
</dbReference>
<dbReference type="SUPFAM" id="SSF50965">
    <property type="entry name" value="Galactose oxidase, central domain"/>
    <property type="match status" value="1"/>
</dbReference>
<dbReference type="Gene3D" id="2.60.40.10">
    <property type="entry name" value="Immunoglobulins"/>
    <property type="match status" value="1"/>
</dbReference>
<gene>
    <name evidence="2" type="ORF">ACFQ1R_03480</name>
</gene>
<organism evidence="2 3">
    <name type="scientific">Mariniflexile jejuense</name>
    <dbReference type="NCBI Taxonomy" id="1173582"/>
    <lineage>
        <taxon>Bacteria</taxon>
        <taxon>Pseudomonadati</taxon>
        <taxon>Bacteroidota</taxon>
        <taxon>Flavobacteriia</taxon>
        <taxon>Flavobacteriales</taxon>
        <taxon>Flavobacteriaceae</taxon>
        <taxon>Mariniflexile</taxon>
    </lineage>
</organism>
<dbReference type="SUPFAM" id="SSF117281">
    <property type="entry name" value="Kelch motif"/>
    <property type="match status" value="1"/>
</dbReference>
<dbReference type="RefSeq" id="WP_379924715.1">
    <property type="nucleotide sequence ID" value="NZ_JBHTJI010000001.1"/>
</dbReference>
<evidence type="ECO:0000259" key="1">
    <source>
        <dbReference type="Pfam" id="PF01833"/>
    </source>
</evidence>
<dbReference type="Gene3D" id="2.60.40.1120">
    <property type="entry name" value="Carboxypeptidase-like, regulatory domain"/>
    <property type="match status" value="1"/>
</dbReference>
<dbReference type="InterPro" id="IPR002909">
    <property type="entry name" value="IPT_dom"/>
</dbReference>
<comment type="caution">
    <text evidence="2">The sequence shown here is derived from an EMBL/GenBank/DDBJ whole genome shotgun (WGS) entry which is preliminary data.</text>
</comment>
<dbReference type="SUPFAM" id="SSF49464">
    <property type="entry name" value="Carboxypeptidase regulatory domain-like"/>
    <property type="match status" value="1"/>
</dbReference>
<dbReference type="SUPFAM" id="SSF81296">
    <property type="entry name" value="E set domains"/>
    <property type="match status" value="1"/>
</dbReference>
<evidence type="ECO:0000313" key="2">
    <source>
        <dbReference type="EMBL" id="MFD0989145.1"/>
    </source>
</evidence>
<dbReference type="Pfam" id="PF01833">
    <property type="entry name" value="TIG"/>
    <property type="match status" value="1"/>
</dbReference>
<evidence type="ECO:0000313" key="3">
    <source>
        <dbReference type="Proteomes" id="UP001597061"/>
    </source>
</evidence>
<dbReference type="InterPro" id="IPR014756">
    <property type="entry name" value="Ig_E-set"/>
</dbReference>
<sequence>MGSVHGVILSNGIKVYGVSIILGATDQTTSDSQGYYSFNNIKAKTYQIKISKAGYVPILKNITIRGEDNLVKDFEIIKIAAPVVYTGSILNVTQTSVNVKGNITSLGSGYPGIVEYGHCWSTTAMPTINNSKTELGTPNSIGEYQSSIAGLEGNTQYYVRAYIKIGTVVFYGNEFEFNTKAYPPKIINFNPKFGPIGTRVEITGNHFSTTISENTVKFGDFTAEIESATENVLVVKVPYVYMAQKLNITVTIEDSTDATNDFFDIWFPWLQKSNQSSKTFDAASFVMDGFGFVIGSNSLYMLKYNPIYDSWENNLSLPENSGKKPFAFNSGSKVFALLETSFWEYNTLTNIWTKRKNFTGSLQTDRRYNFNFSLNGKLYIGNCYKTYELWEYDIVTDLWKRKADFIGNFDNNNPVWGNYTFALGQKCFLGISQTAFGINTLWEYNSTQDTWISRTPIPSNAYNLYASFIINDEAYVGLGQNFEWGDGYVSNTLWKYKHVTDEWIKLQNSPINMSVYTSFSVNNKGYVLPIYTKFNTKLNNVWEFDPYRN</sequence>
<dbReference type="InterPro" id="IPR013783">
    <property type="entry name" value="Ig-like_fold"/>
</dbReference>
<dbReference type="InterPro" id="IPR008969">
    <property type="entry name" value="CarboxyPept-like_regulatory"/>
</dbReference>
<dbReference type="Proteomes" id="UP001597061">
    <property type="component" value="Unassembled WGS sequence"/>
</dbReference>
<dbReference type="CDD" id="cd00603">
    <property type="entry name" value="IPT_PCSR"/>
    <property type="match status" value="1"/>
</dbReference>
<dbReference type="Gene3D" id="2.120.10.80">
    <property type="entry name" value="Kelch-type beta propeller"/>
    <property type="match status" value="2"/>
</dbReference>
<dbReference type="InterPro" id="IPR015915">
    <property type="entry name" value="Kelch-typ_b-propeller"/>
</dbReference>
<keyword evidence="3" id="KW-1185">Reference proteome</keyword>
<proteinExistence type="predicted"/>
<feature type="domain" description="IPT/TIG" evidence="1">
    <location>
        <begin position="184"/>
        <end position="254"/>
    </location>
</feature>
<dbReference type="Pfam" id="PF13715">
    <property type="entry name" value="CarbopepD_reg_2"/>
    <property type="match status" value="1"/>
</dbReference>
<protein>
    <submittedName>
        <fullName evidence="2">IPT/TIG domain-containing protein</fullName>
    </submittedName>
</protein>
<name>A0ABW3JF82_9FLAO</name>